<reference evidence="3" key="1">
    <citation type="submission" date="2017-08" db="EMBL/GenBank/DDBJ databases">
        <title>Mesorhizobium wenxinae sp. nov., a novel rhizobial species isolated from root nodules of chickpea (Cicer arietinum L.).</title>
        <authorList>
            <person name="Zhang J."/>
        </authorList>
    </citation>
    <scope>NUCLEOTIDE SEQUENCE [LARGE SCALE GENOMIC DNA]</scope>
    <source>
        <strain evidence="3">USDA 3392</strain>
    </source>
</reference>
<dbReference type="RefSeq" id="WP_095486447.1">
    <property type="nucleotide sequence ID" value="NZ_CP088151.1"/>
</dbReference>
<organism evidence="2 3">
    <name type="scientific">Mesorhizobium mediterraneum</name>
    <dbReference type="NCBI Taxonomy" id="43617"/>
    <lineage>
        <taxon>Bacteria</taxon>
        <taxon>Pseudomonadati</taxon>
        <taxon>Pseudomonadota</taxon>
        <taxon>Alphaproteobacteria</taxon>
        <taxon>Hyphomicrobiales</taxon>
        <taxon>Phyllobacteriaceae</taxon>
        <taxon>Mesorhizobium</taxon>
    </lineage>
</organism>
<dbReference type="AlphaFoldDB" id="A0AB36R6F9"/>
<gene>
    <name evidence="2" type="ORF">CIT25_21125</name>
</gene>
<proteinExistence type="predicted"/>
<dbReference type="Proteomes" id="UP000216215">
    <property type="component" value="Unassembled WGS sequence"/>
</dbReference>
<evidence type="ECO:0000256" key="1">
    <source>
        <dbReference type="SAM" id="MobiDB-lite"/>
    </source>
</evidence>
<comment type="caution">
    <text evidence="2">The sequence shown here is derived from an EMBL/GenBank/DDBJ whole genome shotgun (WGS) entry which is preliminary data.</text>
</comment>
<feature type="region of interest" description="Disordered" evidence="1">
    <location>
        <begin position="1"/>
        <end position="81"/>
    </location>
</feature>
<sequence>MAGRRTHEQQLRIIEKRENTKGADKDFDAEADLKRSPEEREALRKGSEIRPDTPDLVDPDDRNILRGRNQESVHHKNRPDD</sequence>
<keyword evidence="3" id="KW-1185">Reference proteome</keyword>
<name>A0AB36R6F9_9HYPH</name>
<accession>A0AB36R6F9</accession>
<evidence type="ECO:0000313" key="3">
    <source>
        <dbReference type="Proteomes" id="UP000216215"/>
    </source>
</evidence>
<protein>
    <submittedName>
        <fullName evidence="2">Uncharacterized protein</fullName>
    </submittedName>
</protein>
<dbReference type="EMBL" id="NPKI01000026">
    <property type="protein sequence ID" value="PAQ00313.1"/>
    <property type="molecule type" value="Genomic_DNA"/>
</dbReference>
<evidence type="ECO:0000313" key="2">
    <source>
        <dbReference type="EMBL" id="PAQ00313.1"/>
    </source>
</evidence>